<dbReference type="PROSITE" id="PS01180">
    <property type="entry name" value="CUB"/>
    <property type="match status" value="1"/>
</dbReference>
<feature type="domain" description="Sushi" evidence="7">
    <location>
        <begin position="164"/>
        <end position="225"/>
    </location>
</feature>
<evidence type="ECO:0000256" key="4">
    <source>
        <dbReference type="ARBA" id="ARBA00023157"/>
    </source>
</evidence>
<dbReference type="Pfam" id="PF00431">
    <property type="entry name" value="CUB"/>
    <property type="match status" value="1"/>
</dbReference>
<dbReference type="AlphaFoldDB" id="H3C2V9"/>
<keyword evidence="3" id="KW-0677">Repeat</keyword>
<reference evidence="9" key="1">
    <citation type="journal article" date="2004" name="Nature">
        <title>Genome duplication in the teleost fish Tetraodon nigroviridis reveals the early vertebrate proto-karyotype.</title>
        <authorList>
            <person name="Jaillon O."/>
            <person name="Aury J.-M."/>
            <person name="Brunet F."/>
            <person name="Petit J.-L."/>
            <person name="Stange-Thomann N."/>
            <person name="Mauceli E."/>
            <person name="Bouneau L."/>
            <person name="Fischer C."/>
            <person name="Ozouf-Costaz C."/>
            <person name="Bernot A."/>
            <person name="Nicaud S."/>
            <person name="Jaffe D."/>
            <person name="Fisher S."/>
            <person name="Lutfalla G."/>
            <person name="Dossat C."/>
            <person name="Segurens B."/>
            <person name="Dasilva C."/>
            <person name="Salanoubat M."/>
            <person name="Levy M."/>
            <person name="Boudet N."/>
            <person name="Castellano S."/>
            <person name="Anthouard V."/>
            <person name="Jubin C."/>
            <person name="Castelli V."/>
            <person name="Katinka M."/>
            <person name="Vacherie B."/>
            <person name="Biemont C."/>
            <person name="Skalli Z."/>
            <person name="Cattolico L."/>
            <person name="Poulain J."/>
            <person name="De Berardinis V."/>
            <person name="Cruaud C."/>
            <person name="Duprat S."/>
            <person name="Brottier P."/>
            <person name="Coutanceau J.-P."/>
            <person name="Gouzy J."/>
            <person name="Parra G."/>
            <person name="Lardier G."/>
            <person name="Chapple C."/>
            <person name="McKernan K.J."/>
            <person name="McEwan P."/>
            <person name="Bosak S."/>
            <person name="Kellis M."/>
            <person name="Volff J.-N."/>
            <person name="Guigo R."/>
            <person name="Zody M.C."/>
            <person name="Mesirov J."/>
            <person name="Lindblad-Toh K."/>
            <person name="Birren B."/>
            <person name="Nusbaum C."/>
            <person name="Kahn D."/>
            <person name="Robinson-Rechavi M."/>
            <person name="Laudet V."/>
            <person name="Schachter V."/>
            <person name="Quetier F."/>
            <person name="Saurin W."/>
            <person name="Scarpelli C."/>
            <person name="Wincker P."/>
            <person name="Lander E.S."/>
            <person name="Weissenbach J."/>
            <person name="Roest Crollius H."/>
        </authorList>
    </citation>
    <scope>NUCLEOTIDE SEQUENCE [LARGE SCALE GENOMIC DNA]</scope>
</reference>
<dbReference type="PROSITE" id="PS50923">
    <property type="entry name" value="SUSHI"/>
    <property type="match status" value="4"/>
</dbReference>
<dbReference type="Ensembl" id="ENSTNIT00000002150.1">
    <property type="protein sequence ID" value="ENSTNIP00000002577.1"/>
    <property type="gene ID" value="ENSTNIG00000001199.1"/>
</dbReference>
<evidence type="ECO:0000256" key="1">
    <source>
        <dbReference type="ARBA" id="ARBA00022659"/>
    </source>
</evidence>
<reference evidence="8" key="2">
    <citation type="submission" date="2025-08" db="UniProtKB">
        <authorList>
            <consortium name="Ensembl"/>
        </authorList>
    </citation>
    <scope>IDENTIFICATION</scope>
</reference>
<dbReference type="SUPFAM" id="SSF49854">
    <property type="entry name" value="Spermadhesin, CUB domain"/>
    <property type="match status" value="1"/>
</dbReference>
<dbReference type="Proteomes" id="UP000007303">
    <property type="component" value="Unassembled WGS sequence"/>
</dbReference>
<dbReference type="SMART" id="SM00032">
    <property type="entry name" value="CCP"/>
    <property type="match status" value="4"/>
</dbReference>
<evidence type="ECO:0000256" key="5">
    <source>
        <dbReference type="PROSITE-ProRule" id="PRU00302"/>
    </source>
</evidence>
<feature type="disulfide bond" evidence="5">
    <location>
        <begin position="259"/>
        <end position="286"/>
    </location>
</feature>
<dbReference type="InterPro" id="IPR000436">
    <property type="entry name" value="Sushi_SCR_CCP_dom"/>
</dbReference>
<dbReference type="InterPro" id="IPR035914">
    <property type="entry name" value="Sperma_CUB_dom_sf"/>
</dbReference>
<keyword evidence="9" id="KW-1185">Reference proteome</keyword>
<dbReference type="SUPFAM" id="SSF57535">
    <property type="entry name" value="Complement control module/SCR domain"/>
    <property type="match status" value="4"/>
</dbReference>
<dbReference type="HOGENOM" id="CLU_795838_0_0_1"/>
<dbReference type="SMART" id="SM00042">
    <property type="entry name" value="CUB"/>
    <property type="match status" value="1"/>
</dbReference>
<keyword evidence="4 5" id="KW-1015">Disulfide bond</keyword>
<evidence type="ECO:0000259" key="7">
    <source>
        <dbReference type="PROSITE" id="PS50923"/>
    </source>
</evidence>
<dbReference type="Pfam" id="PF00084">
    <property type="entry name" value="Sushi"/>
    <property type="match status" value="4"/>
</dbReference>
<feature type="domain" description="Sushi" evidence="7">
    <location>
        <begin position="1"/>
        <end position="51"/>
    </location>
</feature>
<dbReference type="FunFam" id="2.10.70.10:FF:000047">
    <property type="entry name" value="CUB and Sushi multiple domains 3"/>
    <property type="match status" value="1"/>
</dbReference>
<reference evidence="8" key="3">
    <citation type="submission" date="2025-09" db="UniProtKB">
        <authorList>
            <consortium name="Ensembl"/>
        </authorList>
    </citation>
    <scope>IDENTIFICATION</scope>
</reference>
<sequence>FTTNNPLISIGATVQFSCDEDHVLQGSKTITCQRVAEVFAAWSDHRPACKVPCFSNFTAPMGTVLSPDYPEGYGNNLNCVWLIISESGTRIHLAFNDFDLEPPYDFLTIKDGDQSGAALLGRFSGAEVPSHLTSNSNVLQLEFQADHSMSGRGFNITYSTFGRNECPDPGIPLNARRFGDSFQLGSSISVVCEEGFIKTQGADTITCHLEEGKVMWSGLIPKCEVVTLDTYSCMDPGIPVNGARSNTDLSIGSTVSFQCDPGYRLSHEEPLVCEKNHFWSHPLPSCDEYDLEPCQNPGTPRFGWHTGSRFGIGDSVSFSCNRGYRLQGAKKIVCLGGGRRMWSAPLPRC</sequence>
<dbReference type="InterPro" id="IPR051277">
    <property type="entry name" value="SEZ6_CSMD_C4BPB_Regulators"/>
</dbReference>
<dbReference type="PANTHER" id="PTHR45656:SF4">
    <property type="entry name" value="PROTEIN CBR-CLEC-78"/>
    <property type="match status" value="1"/>
</dbReference>
<accession>H3C2V9</accession>
<dbReference type="FunFam" id="2.60.120.290:FF:000001">
    <property type="entry name" value="CUB and sushi domain-containing protein 3 isoform X1"/>
    <property type="match status" value="1"/>
</dbReference>
<keyword evidence="1 5" id="KW-0768">Sushi</keyword>
<dbReference type="InterPro" id="IPR035976">
    <property type="entry name" value="Sushi/SCR/CCP_sf"/>
</dbReference>
<organism evidence="8 9">
    <name type="scientific">Tetraodon nigroviridis</name>
    <name type="common">Spotted green pufferfish</name>
    <name type="synonym">Chelonodon nigroviridis</name>
    <dbReference type="NCBI Taxonomy" id="99883"/>
    <lineage>
        <taxon>Eukaryota</taxon>
        <taxon>Metazoa</taxon>
        <taxon>Chordata</taxon>
        <taxon>Craniata</taxon>
        <taxon>Vertebrata</taxon>
        <taxon>Euteleostomi</taxon>
        <taxon>Actinopterygii</taxon>
        <taxon>Neopterygii</taxon>
        <taxon>Teleostei</taxon>
        <taxon>Neoteleostei</taxon>
        <taxon>Acanthomorphata</taxon>
        <taxon>Eupercaria</taxon>
        <taxon>Tetraodontiformes</taxon>
        <taxon>Tetradontoidea</taxon>
        <taxon>Tetraodontidae</taxon>
        <taxon>Tetraodon</taxon>
    </lineage>
</organism>
<dbReference type="CDD" id="cd00041">
    <property type="entry name" value="CUB"/>
    <property type="match status" value="1"/>
</dbReference>
<comment type="caution">
    <text evidence="5">Lacks conserved residue(s) required for the propagation of feature annotation.</text>
</comment>
<feature type="domain" description="Sushi" evidence="7">
    <location>
        <begin position="292"/>
        <end position="349"/>
    </location>
</feature>
<dbReference type="PANTHER" id="PTHR45656">
    <property type="entry name" value="PROTEIN CBR-CLEC-78"/>
    <property type="match status" value="1"/>
</dbReference>
<evidence type="ECO:0000256" key="3">
    <source>
        <dbReference type="ARBA" id="ARBA00022737"/>
    </source>
</evidence>
<name>H3C2V9_TETNG</name>
<proteinExistence type="predicted"/>
<protein>
    <submittedName>
        <fullName evidence="8">Uncharacterized protein</fullName>
    </submittedName>
</protein>
<evidence type="ECO:0000313" key="9">
    <source>
        <dbReference type="Proteomes" id="UP000007303"/>
    </source>
</evidence>
<dbReference type="InterPro" id="IPR000859">
    <property type="entry name" value="CUB_dom"/>
</dbReference>
<dbReference type="Gene3D" id="2.60.120.290">
    <property type="entry name" value="Spermadhesin, CUB domain"/>
    <property type="match status" value="1"/>
</dbReference>
<dbReference type="FunFam" id="2.10.70.10:FF:000002">
    <property type="entry name" value="CUB and Sushi multiple domains 3"/>
    <property type="match status" value="2"/>
</dbReference>
<dbReference type="GeneTree" id="ENSGT00940000155549"/>
<feature type="domain" description="CUB" evidence="6">
    <location>
        <begin position="53"/>
        <end position="161"/>
    </location>
</feature>
<dbReference type="Gene3D" id="2.10.70.10">
    <property type="entry name" value="Complement Module, domain 1"/>
    <property type="match status" value="4"/>
</dbReference>
<feature type="domain" description="Sushi" evidence="7">
    <location>
        <begin position="231"/>
        <end position="288"/>
    </location>
</feature>
<evidence type="ECO:0000256" key="2">
    <source>
        <dbReference type="ARBA" id="ARBA00022729"/>
    </source>
</evidence>
<dbReference type="CDD" id="cd00033">
    <property type="entry name" value="CCP"/>
    <property type="match status" value="4"/>
</dbReference>
<keyword evidence="2" id="KW-0732">Signal</keyword>
<evidence type="ECO:0000259" key="6">
    <source>
        <dbReference type="PROSITE" id="PS01180"/>
    </source>
</evidence>
<evidence type="ECO:0000313" key="8">
    <source>
        <dbReference type="Ensembl" id="ENSTNIP00000002577.1"/>
    </source>
</evidence>